<name>A0ABP9BAH2_9SPHI</name>
<protein>
    <submittedName>
        <fullName evidence="2">Uncharacterized protein</fullName>
    </submittedName>
</protein>
<sequence length="249" mass="27830">MAQADDHKKYDIILKHDGQEMKGTITEITDEAVKFCYPEETVLYTVKKTGIQKITFANGRTEIISPVGDNSPKTRSDNAPPTDYQNKVAILPASVITDFQTVDGEISNRIQLACFNALSEKSKDLIFVSPNTTNALLLKQGISGSEINRYTMEELCQLLGVNYLVQTVATINTNAGFYAHAEASHKDDVKSITQVSKGATDYDTNIMLNIFDRDGKRLFGKDRTSIWHTSDGYQKTIDYLAKRTPLYKK</sequence>
<proteinExistence type="predicted"/>
<feature type="compositionally biased region" description="Polar residues" evidence="1">
    <location>
        <begin position="71"/>
        <end position="84"/>
    </location>
</feature>
<keyword evidence="3" id="KW-1185">Reference proteome</keyword>
<gene>
    <name evidence="2" type="ORF">GCM10023231_19840</name>
</gene>
<comment type="caution">
    <text evidence="2">The sequence shown here is derived from an EMBL/GenBank/DDBJ whole genome shotgun (WGS) entry which is preliminary data.</text>
</comment>
<evidence type="ECO:0000313" key="2">
    <source>
        <dbReference type="EMBL" id="GAA4791938.1"/>
    </source>
</evidence>
<organism evidence="2 3">
    <name type="scientific">Olivibacter ginsenosidimutans</name>
    <dbReference type="NCBI Taxonomy" id="1176537"/>
    <lineage>
        <taxon>Bacteria</taxon>
        <taxon>Pseudomonadati</taxon>
        <taxon>Bacteroidota</taxon>
        <taxon>Sphingobacteriia</taxon>
        <taxon>Sphingobacteriales</taxon>
        <taxon>Sphingobacteriaceae</taxon>
        <taxon>Olivibacter</taxon>
    </lineage>
</organism>
<feature type="region of interest" description="Disordered" evidence="1">
    <location>
        <begin position="65"/>
        <end position="84"/>
    </location>
</feature>
<evidence type="ECO:0000256" key="1">
    <source>
        <dbReference type="SAM" id="MobiDB-lite"/>
    </source>
</evidence>
<dbReference type="EMBL" id="BAABIQ010000031">
    <property type="protein sequence ID" value="GAA4791938.1"/>
    <property type="molecule type" value="Genomic_DNA"/>
</dbReference>
<dbReference type="Proteomes" id="UP001501411">
    <property type="component" value="Unassembled WGS sequence"/>
</dbReference>
<accession>A0ABP9BAH2</accession>
<reference evidence="3" key="1">
    <citation type="journal article" date="2019" name="Int. J. Syst. Evol. Microbiol.">
        <title>The Global Catalogue of Microorganisms (GCM) 10K type strain sequencing project: providing services to taxonomists for standard genome sequencing and annotation.</title>
        <authorList>
            <consortium name="The Broad Institute Genomics Platform"/>
            <consortium name="The Broad Institute Genome Sequencing Center for Infectious Disease"/>
            <person name="Wu L."/>
            <person name="Ma J."/>
        </authorList>
    </citation>
    <scope>NUCLEOTIDE SEQUENCE [LARGE SCALE GENOMIC DNA]</scope>
    <source>
        <strain evidence="3">JCM 18200</strain>
    </source>
</reference>
<evidence type="ECO:0000313" key="3">
    <source>
        <dbReference type="Proteomes" id="UP001501411"/>
    </source>
</evidence>